<evidence type="ECO:0000313" key="2">
    <source>
        <dbReference type="Proteomes" id="UP000199103"/>
    </source>
</evidence>
<name>A0A1H1ZCQ3_9ACTN</name>
<dbReference type="PANTHER" id="PTHR38479">
    <property type="entry name" value="LMO0824 PROTEIN"/>
    <property type="match status" value="1"/>
</dbReference>
<dbReference type="Proteomes" id="UP000199103">
    <property type="component" value="Chromosome I"/>
</dbReference>
<dbReference type="Pfam" id="PF06224">
    <property type="entry name" value="AlkZ-like"/>
    <property type="match status" value="1"/>
</dbReference>
<dbReference type="GO" id="GO:0003677">
    <property type="term" value="F:DNA binding"/>
    <property type="evidence" value="ECO:0007669"/>
    <property type="project" value="UniProtKB-KW"/>
</dbReference>
<dbReference type="PANTHER" id="PTHR38479:SF2">
    <property type="entry name" value="WINGED HELIX DNA-BINDING DOMAIN-CONTAINING PROTEIN"/>
    <property type="match status" value="1"/>
</dbReference>
<dbReference type="STRING" id="630515.SAMN04489812_5136"/>
<keyword evidence="2" id="KW-1185">Reference proteome</keyword>
<organism evidence="1 2">
    <name type="scientific">Microlunatus soli</name>
    <dbReference type="NCBI Taxonomy" id="630515"/>
    <lineage>
        <taxon>Bacteria</taxon>
        <taxon>Bacillati</taxon>
        <taxon>Actinomycetota</taxon>
        <taxon>Actinomycetes</taxon>
        <taxon>Propionibacteriales</taxon>
        <taxon>Propionibacteriaceae</taxon>
        <taxon>Microlunatus</taxon>
    </lineage>
</organism>
<proteinExistence type="predicted"/>
<sequence length="417" mass="46181">MVRWLWFGQDRMPCAVGPARHNDAMRITNQDRQTRLARRQRLAAESRARDVGDLTNSLVALHATDPATIYLSAWTRVDGFGTDDLDAAFYIDRSLVKHMAMRRTLFVFDRDTLADAQSGASDRVAASESRRLLSDVRKAGLFDDPERWLARAKAAALEMLADGREATSTELRDDIPELQGATVYGVGKSWGGDVPVGPRVLTILSAEGKIVRGSNRGDWAASRPRWTAMDAWLGEPLRPNPDGHDAMVERWLRSFGPGTVNDLKWWLGSTISAVKKSLAELPVVEVDLDGAIGYLMADDLGPADPVQPWTALLPGLDPTIMGWADRDWYLNPEHRKLLFDSNGNAGPTAWADGRAVGGWWQDDDGVVRLQLLEDIGTERSGILQDQASELTQWLGGRRILPRFPSPLAKQVNGRRGR</sequence>
<evidence type="ECO:0000313" key="1">
    <source>
        <dbReference type="EMBL" id="SDT31470.1"/>
    </source>
</evidence>
<dbReference type="EMBL" id="LT629772">
    <property type="protein sequence ID" value="SDT31470.1"/>
    <property type="molecule type" value="Genomic_DNA"/>
</dbReference>
<protein>
    <submittedName>
        <fullName evidence="1">Winged helix DNA-binding domain-containing protein</fullName>
    </submittedName>
</protein>
<dbReference type="AlphaFoldDB" id="A0A1H1ZCQ3"/>
<dbReference type="InterPro" id="IPR009351">
    <property type="entry name" value="AlkZ-like"/>
</dbReference>
<keyword evidence="1" id="KW-0238">DNA-binding</keyword>
<accession>A0A1H1ZCQ3</accession>
<reference evidence="1 2" key="1">
    <citation type="submission" date="2016-10" db="EMBL/GenBank/DDBJ databases">
        <authorList>
            <person name="de Groot N.N."/>
        </authorList>
    </citation>
    <scope>NUCLEOTIDE SEQUENCE [LARGE SCALE GENOMIC DNA]</scope>
    <source>
        <strain evidence="1 2">DSM 21800</strain>
    </source>
</reference>
<gene>
    <name evidence="1" type="ORF">SAMN04489812_5136</name>
</gene>